<dbReference type="Gene3D" id="1.10.238.150">
    <property type="entry name" value="Formin, FH3 diaphanous domain"/>
    <property type="match status" value="1"/>
</dbReference>
<feature type="compositionally biased region" description="Low complexity" evidence="2">
    <location>
        <begin position="1756"/>
        <end position="1785"/>
    </location>
</feature>
<feature type="compositionally biased region" description="Polar residues" evidence="2">
    <location>
        <begin position="1468"/>
        <end position="1490"/>
    </location>
</feature>
<keyword evidence="1" id="KW-0175">Coiled coil</keyword>
<dbReference type="Proteomes" id="UP001652620">
    <property type="component" value="Chromosome 5"/>
</dbReference>
<dbReference type="RefSeq" id="XP_049314511.1">
    <property type="nucleotide sequence ID" value="XM_049458554.1"/>
</dbReference>
<protein>
    <submittedName>
        <fullName evidence="6 7">Formin-J</fullName>
    </submittedName>
</protein>
<feature type="region of interest" description="Disordered" evidence="2">
    <location>
        <begin position="822"/>
        <end position="845"/>
    </location>
</feature>
<evidence type="ECO:0000313" key="5">
    <source>
        <dbReference type="Proteomes" id="UP001652620"/>
    </source>
</evidence>
<dbReference type="InterPro" id="IPR015425">
    <property type="entry name" value="FH2_Formin"/>
</dbReference>
<dbReference type="SMART" id="SM00498">
    <property type="entry name" value="FH2"/>
    <property type="match status" value="1"/>
</dbReference>
<dbReference type="Pfam" id="PF06367">
    <property type="entry name" value="Drf_FH3"/>
    <property type="match status" value="1"/>
</dbReference>
<reference evidence="6 7" key="1">
    <citation type="submission" date="2025-05" db="UniProtKB">
        <authorList>
            <consortium name="RefSeq"/>
        </authorList>
    </citation>
    <scope>IDENTIFICATION</scope>
    <source>
        <tissue evidence="6 7">Adult</tissue>
    </source>
</reference>
<feature type="compositionally biased region" description="Polar residues" evidence="2">
    <location>
        <begin position="1535"/>
        <end position="1571"/>
    </location>
</feature>
<dbReference type="InterPro" id="IPR042201">
    <property type="entry name" value="FH2_Formin_sf"/>
</dbReference>
<accession>A0ABM3JZ60</accession>
<feature type="compositionally biased region" description="Basic and acidic residues" evidence="2">
    <location>
        <begin position="980"/>
        <end position="1000"/>
    </location>
</feature>
<feature type="compositionally biased region" description="Basic and acidic residues" evidence="2">
    <location>
        <begin position="1101"/>
        <end position="1118"/>
    </location>
</feature>
<dbReference type="GeneID" id="105226433"/>
<gene>
    <name evidence="6 7" type="primary">LOC105226433</name>
</gene>
<dbReference type="Gene3D" id="1.25.10.10">
    <property type="entry name" value="Leucine-rich Repeat Variant"/>
    <property type="match status" value="1"/>
</dbReference>
<evidence type="ECO:0000313" key="6">
    <source>
        <dbReference type="RefSeq" id="XP_049314510.1"/>
    </source>
</evidence>
<evidence type="ECO:0000256" key="1">
    <source>
        <dbReference type="SAM" id="Coils"/>
    </source>
</evidence>
<feature type="compositionally biased region" description="Polar residues" evidence="2">
    <location>
        <begin position="1337"/>
        <end position="1347"/>
    </location>
</feature>
<keyword evidence="5" id="KW-1185">Reference proteome</keyword>
<dbReference type="PANTHER" id="PTHR46345">
    <property type="entry name" value="INVERTED FORMIN-2"/>
    <property type="match status" value="1"/>
</dbReference>
<dbReference type="Pfam" id="PF02181">
    <property type="entry name" value="FH2"/>
    <property type="match status" value="1"/>
</dbReference>
<evidence type="ECO:0000259" key="4">
    <source>
        <dbReference type="PROSITE" id="PS51444"/>
    </source>
</evidence>
<feature type="compositionally biased region" description="Polar residues" evidence="2">
    <location>
        <begin position="351"/>
        <end position="371"/>
    </location>
</feature>
<feature type="compositionally biased region" description="Low complexity" evidence="2">
    <location>
        <begin position="1498"/>
        <end position="1513"/>
    </location>
</feature>
<feature type="compositionally biased region" description="Polar residues" evidence="2">
    <location>
        <begin position="1653"/>
        <end position="1673"/>
    </location>
</feature>
<feature type="region of interest" description="Disordered" evidence="2">
    <location>
        <begin position="1462"/>
        <end position="1638"/>
    </location>
</feature>
<dbReference type="SMART" id="SM01139">
    <property type="entry name" value="Drf_FH3"/>
    <property type="match status" value="1"/>
</dbReference>
<feature type="compositionally biased region" description="Polar residues" evidence="2">
    <location>
        <begin position="1272"/>
        <end position="1295"/>
    </location>
</feature>
<evidence type="ECO:0000313" key="7">
    <source>
        <dbReference type="RefSeq" id="XP_049314511.1"/>
    </source>
</evidence>
<feature type="region of interest" description="Disordered" evidence="2">
    <location>
        <begin position="1756"/>
        <end position="1799"/>
    </location>
</feature>
<feature type="compositionally biased region" description="Low complexity" evidence="2">
    <location>
        <begin position="1002"/>
        <end position="1046"/>
    </location>
</feature>
<feature type="compositionally biased region" description="Pro residues" evidence="2">
    <location>
        <begin position="292"/>
        <end position="307"/>
    </location>
</feature>
<feature type="domain" description="FH2" evidence="4">
    <location>
        <begin position="382"/>
        <end position="791"/>
    </location>
</feature>
<feature type="region of interest" description="Disordered" evidence="2">
    <location>
        <begin position="1413"/>
        <end position="1450"/>
    </location>
</feature>
<dbReference type="InterPro" id="IPR011989">
    <property type="entry name" value="ARM-like"/>
</dbReference>
<feature type="coiled-coil region" evidence="1">
    <location>
        <begin position="676"/>
        <end position="734"/>
    </location>
</feature>
<dbReference type="InterPro" id="IPR010472">
    <property type="entry name" value="FH3_dom"/>
</dbReference>
<feature type="region of interest" description="Disordered" evidence="2">
    <location>
        <begin position="442"/>
        <end position="465"/>
    </location>
</feature>
<dbReference type="Gene3D" id="1.20.58.2220">
    <property type="entry name" value="Formin, FH2 domain"/>
    <property type="match status" value="1"/>
</dbReference>
<feature type="compositionally biased region" description="Polar residues" evidence="2">
    <location>
        <begin position="1431"/>
        <end position="1450"/>
    </location>
</feature>
<feature type="region of interest" description="Disordered" evidence="2">
    <location>
        <begin position="1653"/>
        <end position="1701"/>
    </location>
</feature>
<feature type="domain" description="GBD/FH3" evidence="3">
    <location>
        <begin position="1"/>
        <end position="234"/>
    </location>
</feature>
<dbReference type="SUPFAM" id="SSF101447">
    <property type="entry name" value="Formin homology 2 domain (FH2 domain)"/>
    <property type="match status" value="1"/>
</dbReference>
<feature type="region of interest" description="Disordered" evidence="2">
    <location>
        <begin position="237"/>
        <end position="371"/>
    </location>
</feature>
<dbReference type="RefSeq" id="XP_049314510.1">
    <property type="nucleotide sequence ID" value="XM_049458553.1"/>
</dbReference>
<organism evidence="5 7">
    <name type="scientific">Bactrocera dorsalis</name>
    <name type="common">Oriental fruit fly</name>
    <name type="synonym">Dacus dorsalis</name>
    <dbReference type="NCBI Taxonomy" id="27457"/>
    <lineage>
        <taxon>Eukaryota</taxon>
        <taxon>Metazoa</taxon>
        <taxon>Ecdysozoa</taxon>
        <taxon>Arthropoda</taxon>
        <taxon>Hexapoda</taxon>
        <taxon>Insecta</taxon>
        <taxon>Pterygota</taxon>
        <taxon>Neoptera</taxon>
        <taxon>Endopterygota</taxon>
        <taxon>Diptera</taxon>
        <taxon>Brachycera</taxon>
        <taxon>Muscomorpha</taxon>
        <taxon>Tephritoidea</taxon>
        <taxon>Tephritidae</taxon>
        <taxon>Bactrocera</taxon>
        <taxon>Bactrocera</taxon>
    </lineage>
</organism>
<dbReference type="PROSITE" id="PS51232">
    <property type="entry name" value="GBD_FH3"/>
    <property type="match status" value="1"/>
</dbReference>
<dbReference type="InterPro" id="IPR016024">
    <property type="entry name" value="ARM-type_fold"/>
</dbReference>
<evidence type="ECO:0000259" key="3">
    <source>
        <dbReference type="PROSITE" id="PS51232"/>
    </source>
</evidence>
<dbReference type="PANTHER" id="PTHR46345:SF8">
    <property type="entry name" value="FORMIN 3, ISOFORM B"/>
    <property type="match status" value="1"/>
</dbReference>
<feature type="compositionally biased region" description="Basic and acidic residues" evidence="2">
    <location>
        <begin position="1240"/>
        <end position="1250"/>
    </location>
</feature>
<feature type="region of interest" description="Disordered" evidence="2">
    <location>
        <begin position="862"/>
        <end position="943"/>
    </location>
</feature>
<feature type="region of interest" description="Disordered" evidence="2">
    <location>
        <begin position="979"/>
        <end position="1050"/>
    </location>
</feature>
<proteinExistence type="predicted"/>
<feature type="region of interest" description="Disordered" evidence="2">
    <location>
        <begin position="1272"/>
        <end position="1365"/>
    </location>
</feature>
<feature type="region of interest" description="Disordered" evidence="2">
    <location>
        <begin position="1218"/>
        <end position="1250"/>
    </location>
</feature>
<dbReference type="SUPFAM" id="SSF48371">
    <property type="entry name" value="ARM repeat"/>
    <property type="match status" value="1"/>
</dbReference>
<feature type="compositionally biased region" description="Polar residues" evidence="2">
    <location>
        <begin position="1594"/>
        <end position="1606"/>
    </location>
</feature>
<sequence>MDSRIGLDYIVENREYISKLGTALDTSNAVVKKQVFELLSALCAYNADGYARAIETLEFYKNLKNERYRFKIVINELEKASNVEYQVALLAFINCVIISASNLQDRIRVRNEFIGLKVLPLLNNLRKVAQSVGDIIVQLDVFDEQRECDEAQSLQGPSGINLNSHLDVFYAILRQVADTPQEVPFLSILQHLLRIDPKEAISDVIWDTTEKLVHRATLLESHEDSVRILRSPSVQKFSCPHCRGEATSPSRKNAASLSTSASSQLHNGPLSPIASPPPPPPLLPSTSTPVHCAPPAPPPPIPPPPMNGPISGGAPPPPPPPIMNGNCLVAPPAPPPVPGAPPPPAPQPPGSTGNLLSNHTNSMRPVTPDLSLNGQNMILLPQQDTPAPKSKMKTINWGKIPPNRVIGKQNIWTIVANNHQDTPMTDIDWNEMEGLFCLQSTSAQGSPKLGRESSSSSGYDTLDRKSKKESTEISLLDGKRSLNVNIFLKQFRSSNEDIIQLIRDGEHDDIGAEKLRGLLKILPEVDELDMLKTFNGDKSRLGNAEKFLLQLLEVPNYKLRIESMLLKEEFAANISYLDPCINAMIYAGGDLMNNEMLQEVLYMVVIAGNFLNSGGYAGNAAGVKLSSLQKLTDIRANKPGINLIHFVAMQAEKRNPELLTFPAQLTALENASRTTVEQINNEINALDIRIRKIKRQIEQPTTEDEIKEQMSEFLENAEREVAALQANMKEVEAMRSKLADFFCEDAAHFKLEECFKVFQSFCDKFKQAVKENERRQQLEEQATLRRKQREEQLARRARQVSQCGTPVSDSENHCSIEKIFDTPEGISPSITPNGSMRKRRPSRVLPEEDDLMEFLRTSGHEHISRDRKAYGSLDRSWARRARSGSSSRKRPELLNVDFSDDRERASSPAPLLNMDKKSPTSPQGGGTTPSPTQQASEDTKPRISREFRQKIENWLQSNENDEKQNEEFKRKRRLVNSNRRSFENETDSERKLDTLPEEKIVPTTPTTATNSTNSQHFHKNTTNTNNNNNNNNSNNGNNNNNNNANNYKRVYPDWKPANTLEHTDVVGTIQAIADVNNARDKSHWRKGNRGNEPADTGASEAQEKSPKNHHVTTADELREYRRQRSLENAEKRAMALKSIEEEDRRRSLIKQLGQVDMDDCLHIYIRKPPSKETVEISNKTLSQDLTVAQSNAPATTTSLTTAKSDTKANIDILESSKLGRESGTNTGDDRFSQHNSMRRSHNEKYSRKEIDADNVETPPVTRRVIATPNKTLVTINGLDNTNSKQLSEQQRNAEPSEQDVPGFFDRYSATRRTRRYKRPTDYSSGNEEFLSTKDTSDSSNVRQSSSAGDMERLHGKAQDTSNQNKTTVEKLLPEQSTQITPKPVAERTITKLEKVGRHISSINQEDVQEAIRNLKSPTNTPDRIWSPPRDISSSHITNAPLQNPTPSNQSATVIKLSSHELNDEGFEETQSLVSDTPSQGKESTNSSCNGVSDRVTPHARATTTKTTTPKANTSRPNASRLADRLQISKLRNVLPQKSQPVYQQQTAPTRRPPNSTQIDRSRSFRTPNGPTVVQPVFGAGSNAARRSHSMRRPGSSQPDTVQSVHTSPMHAVRRDVERSSSRNSLRSSRSSINSAASTNTVRRMPIVVSKTPLQTVSVDSSPSKRPLTMQNNMPPHMRVVSGASASRTPVPASRSSSSGSSIGQHVVVVRKVTGNGNVGSGQRTVHLGSASFKENQTNNAPTRTNVARSAVLVKAAMTQQATPQTAHTRTASSTRSASSNRGMSSFMRPTASSVTKRTK</sequence>
<feature type="region of interest" description="Disordered" evidence="2">
    <location>
        <begin position="1077"/>
        <end position="1118"/>
    </location>
</feature>
<feature type="compositionally biased region" description="Low complexity" evidence="2">
    <location>
        <begin position="1683"/>
        <end position="1701"/>
    </location>
</feature>
<feature type="compositionally biased region" description="Low complexity" evidence="2">
    <location>
        <begin position="254"/>
        <end position="273"/>
    </location>
</feature>
<dbReference type="PROSITE" id="PS51444">
    <property type="entry name" value="FH2"/>
    <property type="match status" value="1"/>
</dbReference>
<feature type="compositionally biased region" description="Low complexity" evidence="2">
    <location>
        <begin position="1621"/>
        <end position="1637"/>
    </location>
</feature>
<feature type="compositionally biased region" description="Pro residues" evidence="2">
    <location>
        <begin position="274"/>
        <end position="283"/>
    </location>
</feature>
<feature type="compositionally biased region" description="Polar residues" evidence="2">
    <location>
        <begin position="1790"/>
        <end position="1799"/>
    </location>
</feature>
<dbReference type="InterPro" id="IPR014768">
    <property type="entry name" value="GBD/FH3_dom"/>
</dbReference>
<name>A0ABM3JZ60_BACDO</name>
<feature type="compositionally biased region" description="Pro residues" evidence="2">
    <location>
        <begin position="331"/>
        <end position="349"/>
    </location>
</feature>
<evidence type="ECO:0000256" key="2">
    <source>
        <dbReference type="SAM" id="MobiDB-lite"/>
    </source>
</evidence>